<dbReference type="SUPFAM" id="SSF57850">
    <property type="entry name" value="RING/U-box"/>
    <property type="match status" value="1"/>
</dbReference>
<accession>A0A6C0BCE6</accession>
<dbReference type="CDD" id="cd16655">
    <property type="entry name" value="RING-Ubox_WDSUB1-like"/>
    <property type="match status" value="1"/>
</dbReference>
<dbReference type="Pfam" id="PF13519">
    <property type="entry name" value="VWA_2"/>
    <property type="match status" value="1"/>
</dbReference>
<dbReference type="Pfam" id="PF04564">
    <property type="entry name" value="U-box"/>
    <property type="match status" value="1"/>
</dbReference>
<dbReference type="SUPFAM" id="SSF51294">
    <property type="entry name" value="Hedgehog/intein (Hint) domain"/>
    <property type="match status" value="1"/>
</dbReference>
<dbReference type="Pfam" id="PF14624">
    <property type="entry name" value="Vwaint"/>
    <property type="match status" value="1"/>
</dbReference>
<dbReference type="SMART" id="SM00327">
    <property type="entry name" value="VWA"/>
    <property type="match status" value="1"/>
</dbReference>
<proteinExistence type="predicted"/>
<dbReference type="InterPro" id="IPR039510">
    <property type="entry name" value="Vint_dom"/>
</dbReference>
<dbReference type="PROSITE" id="PS51698">
    <property type="entry name" value="U_BOX"/>
    <property type="match status" value="1"/>
</dbReference>
<dbReference type="GO" id="GO:0004842">
    <property type="term" value="F:ubiquitin-protein transferase activity"/>
    <property type="evidence" value="ECO:0007669"/>
    <property type="project" value="InterPro"/>
</dbReference>
<dbReference type="InterPro" id="IPR036844">
    <property type="entry name" value="Hint_dom_sf"/>
</dbReference>
<dbReference type="InterPro" id="IPR013083">
    <property type="entry name" value="Znf_RING/FYVE/PHD"/>
</dbReference>
<dbReference type="InterPro" id="IPR052085">
    <property type="entry name" value="WD-SAM-U-box"/>
</dbReference>
<evidence type="ECO:0000259" key="2">
    <source>
        <dbReference type="PROSITE" id="PS51698"/>
    </source>
</evidence>
<dbReference type="InterPro" id="IPR036465">
    <property type="entry name" value="vWFA_dom_sf"/>
</dbReference>
<dbReference type="Pfam" id="PF14623">
    <property type="entry name" value="Vint"/>
    <property type="match status" value="1"/>
</dbReference>
<feature type="domain" description="VWFA" evidence="1">
    <location>
        <begin position="118"/>
        <end position="316"/>
    </location>
</feature>
<evidence type="ECO:0008006" key="4">
    <source>
        <dbReference type="Google" id="ProtNLM"/>
    </source>
</evidence>
<dbReference type="EMBL" id="MN739107">
    <property type="protein sequence ID" value="QHS89239.1"/>
    <property type="molecule type" value="Genomic_DNA"/>
</dbReference>
<dbReference type="SMART" id="SM00504">
    <property type="entry name" value="Ubox"/>
    <property type="match status" value="1"/>
</dbReference>
<evidence type="ECO:0000313" key="3">
    <source>
        <dbReference type="EMBL" id="QHS89239.1"/>
    </source>
</evidence>
<dbReference type="InterPro" id="IPR003613">
    <property type="entry name" value="Ubox_domain"/>
</dbReference>
<sequence>MTTSIANDWLCPITLSIMKDPVIAQDGHTYERDAITQWFQTNDRSPKTNAPLSSTALIPNIALRNTIEDFLAANPQALTSVAAPLFSPAPLTTTVTKKGSSIHVSVSAPATGKRQPIVLIAIVDNSGSMGEVADAAAAESFGYTRMDLVKHTIKTMAAVLGPEDMLGIVTYSTMAKVICKPTQMTEEGRARIHMCLTTIHPDSQTNIYDGIRQAAALANAPELTGRHIAALLLTDGFPNVNPPRGIVPTLHQLELKNRWTLHTFGFGYNLDSVLLSEIAEWGGGLFGFIPDCSMVATIFINFLATMLSTAALNETIQCSPTMIPIQTGPIQYGQSRDFILSMDDVAATEIDQLDGFAESHHLYIGGIKKALTLAKKMKHEDAVATLRDVATSIIALGNTKAQEFVRDLQGEDPEGQVGMAPEQKFFAKWGEHYLRSYLRAQELQQCMNFKDPGLQVYGGDLFREIQLLADKAFDALPAPIPSGKPPQPVSHVFGGVPLQSPRSLTQSFNNPTGGCFAGHCRVLMADGSRRAIKDLAPGEMVWTCKFGDKAAQILAVLTCSTKNKSQPISQINSLQITPWHPILQEGKWIFPADMAFYSERMIQTVYNLVLDSGHIIDIEGVKACTLAHGFEEPVVKHPYFGTGAVIDDLKKVPGWDTGRPTFTNLITVRDPVTDIVCGWVDKP</sequence>
<protein>
    <recommendedName>
        <fullName evidence="4">VWFA domain-containing protein</fullName>
    </recommendedName>
</protein>
<feature type="domain" description="U-box" evidence="2">
    <location>
        <begin position="4"/>
        <end position="77"/>
    </location>
</feature>
<dbReference type="AlphaFoldDB" id="A0A6C0BCE6"/>
<dbReference type="Gene3D" id="2.170.16.10">
    <property type="entry name" value="Hedgehog/Intein (Hint) domain"/>
    <property type="match status" value="1"/>
</dbReference>
<dbReference type="InterPro" id="IPR032838">
    <property type="entry name" value="Vwaint_dom"/>
</dbReference>
<dbReference type="Gene3D" id="3.30.40.10">
    <property type="entry name" value="Zinc/RING finger domain, C3HC4 (zinc finger)"/>
    <property type="match status" value="1"/>
</dbReference>
<dbReference type="Gene3D" id="3.40.50.410">
    <property type="entry name" value="von Willebrand factor, type A domain"/>
    <property type="match status" value="1"/>
</dbReference>
<dbReference type="PANTHER" id="PTHR46573:SF1">
    <property type="entry name" value="WD REPEAT, SAM AND U-BOX DOMAIN-CONTAINING PROTEIN 1"/>
    <property type="match status" value="1"/>
</dbReference>
<name>A0A6C0BCE6_9ZZZZ</name>
<organism evidence="3">
    <name type="scientific">viral metagenome</name>
    <dbReference type="NCBI Taxonomy" id="1070528"/>
    <lineage>
        <taxon>unclassified sequences</taxon>
        <taxon>metagenomes</taxon>
        <taxon>organismal metagenomes</taxon>
    </lineage>
</organism>
<dbReference type="PANTHER" id="PTHR46573">
    <property type="entry name" value="WD REPEAT, SAM AND U-BOX DOMAIN-CONTAINING PROTEIN 1"/>
    <property type="match status" value="1"/>
</dbReference>
<dbReference type="PROSITE" id="PS50234">
    <property type="entry name" value="VWFA"/>
    <property type="match status" value="1"/>
</dbReference>
<dbReference type="GO" id="GO:0016567">
    <property type="term" value="P:protein ubiquitination"/>
    <property type="evidence" value="ECO:0007669"/>
    <property type="project" value="InterPro"/>
</dbReference>
<dbReference type="InterPro" id="IPR002035">
    <property type="entry name" value="VWF_A"/>
</dbReference>
<dbReference type="SUPFAM" id="SSF53300">
    <property type="entry name" value="vWA-like"/>
    <property type="match status" value="1"/>
</dbReference>
<reference evidence="3" key="1">
    <citation type="journal article" date="2020" name="Nature">
        <title>Giant virus diversity and host interactions through global metagenomics.</title>
        <authorList>
            <person name="Schulz F."/>
            <person name="Roux S."/>
            <person name="Paez-Espino D."/>
            <person name="Jungbluth S."/>
            <person name="Walsh D.A."/>
            <person name="Denef V.J."/>
            <person name="McMahon K.D."/>
            <person name="Konstantinidis K.T."/>
            <person name="Eloe-Fadrosh E.A."/>
            <person name="Kyrpides N.C."/>
            <person name="Woyke T."/>
        </authorList>
    </citation>
    <scope>NUCLEOTIDE SEQUENCE</scope>
    <source>
        <strain evidence="3">GVMAG-M-3300010158-60</strain>
    </source>
</reference>
<evidence type="ECO:0000259" key="1">
    <source>
        <dbReference type="PROSITE" id="PS50234"/>
    </source>
</evidence>